<dbReference type="EMBL" id="LAZR01000158">
    <property type="protein sequence ID" value="KKN85536.1"/>
    <property type="molecule type" value="Genomic_DNA"/>
</dbReference>
<comment type="caution">
    <text evidence="1">The sequence shown here is derived from an EMBL/GenBank/DDBJ whole genome shotgun (WGS) entry which is preliminary data.</text>
</comment>
<proteinExistence type="predicted"/>
<evidence type="ECO:0000313" key="1">
    <source>
        <dbReference type="EMBL" id="KKN85536.1"/>
    </source>
</evidence>
<accession>A0A0F9WHW6</accession>
<reference evidence="1" key="1">
    <citation type="journal article" date="2015" name="Nature">
        <title>Complex archaea that bridge the gap between prokaryotes and eukaryotes.</title>
        <authorList>
            <person name="Spang A."/>
            <person name="Saw J.H."/>
            <person name="Jorgensen S.L."/>
            <person name="Zaremba-Niedzwiedzka K."/>
            <person name="Martijn J."/>
            <person name="Lind A.E."/>
            <person name="van Eijk R."/>
            <person name="Schleper C."/>
            <person name="Guy L."/>
            <person name="Ettema T.J."/>
        </authorList>
    </citation>
    <scope>NUCLEOTIDE SEQUENCE</scope>
</reference>
<organism evidence="1">
    <name type="scientific">marine sediment metagenome</name>
    <dbReference type="NCBI Taxonomy" id="412755"/>
    <lineage>
        <taxon>unclassified sequences</taxon>
        <taxon>metagenomes</taxon>
        <taxon>ecological metagenomes</taxon>
    </lineage>
</organism>
<sequence length="1830" mass="191411">MARKCKPVIAIEDPPSWDNSIFVQDDLDPNVIVIDDMDLGCEGSRSPGTPIPSLEGYWDRDDVNGVLYPKVLADKVMVGKTAQSYDEEFGVLGKIYSTAGYMMGPGTQLIYASDSTTMGFYVQDRNSVYIRRGHLRGAQANAPMINTLDVNSVATPPFTFYTDQDTGMYRHEANGLAFSGAGANLLVLNAAGSIQLPNVPATAASASVPVLARNASTGLIEQRVLAELHTHANISVLDLLTAPSGSLWYNGALVFDPSPYYTGTEIDALHVTMQADIDNRSLSSHNHNLADLAERSYNSLVDLPDISELHSHSNKPTLDRIPDYIGADEDDIMVRDGAGITWKALSAVTSGHWLRDTVGDPFLYPKTAGDGIAITATAKLYFDGGVDTYITEPSANKLHTVVGDSIMTRVTDMSVAYGQQADEDDPPGRFTVNHGNLYFRTMAPPPAPTAALIETSGLLSDGVYRYAVIYVTDEGEIGTHTAFSNQVTVDPTHQQINLTDIPIAPDAFNVSARKIYRTTGGGNLQLLYLVTTLNDNTTTSFVDNVPDGSLDTTDGFYRKRNDAETSFFKDAEGNKAYLRFFFSGEYSTIMGLRAAQYLTTGNSLVAFGSLAANQVTSGGNFVAIGYTAAFNNRTGMNNVSIGSAANYYNQTGRDNISIGLYACSVNGYTATNYSVGIGTYAGGAGSYTVGIGHAACRYHLGIAQVGIGHSALKGSSTPANNTGSYNVAIGIGAGQLVQSGSGNILIGGYAGDNLVSGGYNIIIGNNLDASASNASYEFRLGTGTKYILEGNMTTSSEWIGSSYEARFDSIVEYNTDAGVTIETIELKDGGITLATGATVNEIETTLTDDATHMPTSAAVYGAIGSAAMVYPDAGIALSTGTAWGTSIANNSADWNTAYGWGDHSGLYANLSHVHGNISNVGAIGSTINLPIITTTSGVLTVGSFGTGANTFCVGDDSRLSDARTPTAHAASHLSTGGDTISLFATDSVISGLVPGSDSAGATYFLNAVGGWTVPVGTTYAFENGLTESGGTVKLGGDLTGATSLTNATAGTYDFNLGTSSNYIRDFALNAEAIAFTSRNNSPIVINAGTNNIQARSDIYMYNTGSAIVTAQADTNAFSLSAYDVDGVVYLDFITLTAGNTPTMTFPQSGGGTLNFLNADGGWTVPAGGGSSTFIGLSDSPADWTGGVAGYMVMVNSTPDALEFINPSGYAINNFSGTLTGNWTITGSNTNTWRVQSVHAATGSVYAEFSNSGKSFSAASWSAENYTGAYGSIYIDDAAVNLIMDVDGPTAPVGIYMTISSITVRDDSSTIGLRYYADYSAAGAALGDRWIPDKGYVDSLVANSANWDTAYTHSQIITGNPHAVTYAQLGGTHPAPQAHNTTHLSTGGDTISLFNVASAVSGLAPGSVGVGATYYLNAIGAWSIPVNGYWARTAAVLSPINSGDAVKLDGDLYFDIALGPRIANTNSSGTVPNILPRKGDATTGIGSSSTGYVDIICASAQTFRVRPTSITAYQKLEPSTTSSISLGTTSLYWSLLYADQVNFKDVNTRITKDGSNNLSFNDTNIGTKTLAQLAAGSPGGADTNIQYNNGGAFGGSADLVWSGTQVIVNGGLVLRSSYSQYGTTDVDERITMTLADDYGSLYVWDEGGLAFKWMRIGSSTLNQGLTVYGPSGNVGINAAPDTGTNYALTVGGTTKSDRFEINSTPAATTASGITALVDVDDNNFGVGAALHMDTDGNYIECDADFPTKMPCSALALETGTGAVKKILLLGYLRDASYSFTVGAVVYVSTSEGGLTTTAPSSLGDMIQAVGIAMTTTALFFNPDFAMVERVS</sequence>
<gene>
    <name evidence="1" type="ORF">LCGC14_0278590</name>
</gene>
<protein>
    <recommendedName>
        <fullName evidence="2">Peptidase S74 domain-containing protein</fullName>
    </recommendedName>
</protein>
<evidence type="ECO:0008006" key="2">
    <source>
        <dbReference type="Google" id="ProtNLM"/>
    </source>
</evidence>
<name>A0A0F9WHW6_9ZZZZ</name>